<protein>
    <submittedName>
        <fullName evidence="7">Peptide chain release factor 1</fullName>
    </submittedName>
</protein>
<dbReference type="InterPro" id="IPR050057">
    <property type="entry name" value="Prokaryotic/Mito_RF"/>
</dbReference>
<dbReference type="Gene3D" id="3.30.160.20">
    <property type="match status" value="1"/>
</dbReference>
<keyword evidence="4" id="KW-0175">Coiled coil</keyword>
<evidence type="ECO:0000313" key="7">
    <source>
        <dbReference type="EMBL" id="PIV43386.1"/>
    </source>
</evidence>
<name>A0A2M7D8J9_9BACT</name>
<reference evidence="8" key="1">
    <citation type="submission" date="2017-09" db="EMBL/GenBank/DDBJ databases">
        <title>Depth-based differentiation of microbial function through sediment-hosted aquifers and enrichment of novel symbionts in the deep terrestrial subsurface.</title>
        <authorList>
            <person name="Probst A.J."/>
            <person name="Ladd B."/>
            <person name="Jarett J.K."/>
            <person name="Geller-Mcgrath D.E."/>
            <person name="Sieber C.M.K."/>
            <person name="Emerson J.B."/>
            <person name="Anantharaman K."/>
            <person name="Thomas B.C."/>
            <person name="Malmstrom R."/>
            <person name="Stieglmeier M."/>
            <person name="Klingl A."/>
            <person name="Woyke T."/>
            <person name="Ryan C.M."/>
            <person name="Banfield J.F."/>
        </authorList>
    </citation>
    <scope>NUCLEOTIDE SEQUENCE [LARGE SCALE GENOMIC DNA]</scope>
</reference>
<accession>A0A2M7D8J9</accession>
<evidence type="ECO:0000256" key="1">
    <source>
        <dbReference type="ARBA" id="ARBA00010835"/>
    </source>
</evidence>
<dbReference type="Gene3D" id="6.10.140.1950">
    <property type="match status" value="1"/>
</dbReference>
<comment type="similarity">
    <text evidence="1">Belongs to the prokaryotic/mitochondrial release factor family.</text>
</comment>
<evidence type="ECO:0000256" key="4">
    <source>
        <dbReference type="SAM" id="Coils"/>
    </source>
</evidence>
<dbReference type="InterPro" id="IPR000352">
    <property type="entry name" value="Pep_chain_release_fac_I"/>
</dbReference>
<dbReference type="EMBL" id="PEUA01000013">
    <property type="protein sequence ID" value="PIV43386.1"/>
    <property type="molecule type" value="Genomic_DNA"/>
</dbReference>
<dbReference type="GO" id="GO:0003747">
    <property type="term" value="F:translation release factor activity"/>
    <property type="evidence" value="ECO:0007669"/>
    <property type="project" value="InterPro"/>
</dbReference>
<dbReference type="Pfam" id="PF00472">
    <property type="entry name" value="RF-1"/>
    <property type="match status" value="1"/>
</dbReference>
<evidence type="ECO:0000259" key="6">
    <source>
        <dbReference type="SMART" id="SM00937"/>
    </source>
</evidence>
<gene>
    <name evidence="7" type="ORF">COS26_00630</name>
</gene>
<evidence type="ECO:0000256" key="3">
    <source>
        <dbReference type="ARBA" id="ARBA00022917"/>
    </source>
</evidence>
<proteinExistence type="inferred from homology"/>
<dbReference type="GO" id="GO:0005737">
    <property type="term" value="C:cytoplasm"/>
    <property type="evidence" value="ECO:0007669"/>
    <property type="project" value="UniProtKB-ARBA"/>
</dbReference>
<dbReference type="Pfam" id="PF03462">
    <property type="entry name" value="PCRF"/>
    <property type="match status" value="1"/>
</dbReference>
<evidence type="ECO:0000256" key="5">
    <source>
        <dbReference type="SAM" id="MobiDB-lite"/>
    </source>
</evidence>
<dbReference type="PANTHER" id="PTHR43804:SF7">
    <property type="entry name" value="LD18447P"/>
    <property type="match status" value="1"/>
</dbReference>
<evidence type="ECO:0000256" key="2">
    <source>
        <dbReference type="ARBA" id="ARBA00022481"/>
    </source>
</evidence>
<dbReference type="SMART" id="SM00937">
    <property type="entry name" value="PCRF"/>
    <property type="match status" value="1"/>
</dbReference>
<feature type="coiled-coil region" evidence="4">
    <location>
        <begin position="67"/>
        <end position="134"/>
    </location>
</feature>
<dbReference type="InterPro" id="IPR005139">
    <property type="entry name" value="PCRF"/>
</dbReference>
<dbReference type="AlphaFoldDB" id="A0A2M7D8J9"/>
<dbReference type="SUPFAM" id="SSF75620">
    <property type="entry name" value="Release factor"/>
    <property type="match status" value="1"/>
</dbReference>
<feature type="compositionally biased region" description="Basic and acidic residues" evidence="5">
    <location>
        <begin position="32"/>
        <end position="50"/>
    </location>
</feature>
<feature type="domain" description="Peptide chain release factor" evidence="6">
    <location>
        <begin position="93"/>
        <end position="214"/>
    </location>
</feature>
<dbReference type="Gene3D" id="3.30.70.1660">
    <property type="match status" value="1"/>
</dbReference>
<comment type="caution">
    <text evidence="7">The sequence shown here is derived from an EMBL/GenBank/DDBJ whole genome shotgun (WGS) entry which is preliminary data.</text>
</comment>
<feature type="compositionally biased region" description="Polar residues" evidence="5">
    <location>
        <begin position="17"/>
        <end position="30"/>
    </location>
</feature>
<sequence length="382" mass="43041">MPGIENVKKEYEEILQQLSDPELISNTQTPAKRGEERSSSTWDKGDESKDSSSSSASARTFEELLKRKNYLEKVIEKTKELDDIKNRIEENKEILKSKDDLELVSLAETETGQLQEREKILEKELDKLIEAKSQPLSGEKNTRGGSVIVEIRAGAGGEEAALFVGDLFKMYSKYAQLQGWGQKTLDSRPSELGGFKEIVFELKDGDVFSKMQFEGGVHRGQRTPETEKQGRIHTSTASVAVLLKPKETELKLSPADLKIDVYKSSGPGGQYVNKRMTAVRITHLPSGLIVTSQTERNLQQNKINAISILGAKLLEKKIMDEEEKMGDKRKTQIGRAKRAEKIRTYNFPQDRITDHRIKKSFHNIEKIMEGELDSIIDSLQSA</sequence>
<feature type="region of interest" description="Disordered" evidence="5">
    <location>
        <begin position="17"/>
        <end position="59"/>
    </location>
</feature>
<organism evidence="7 8">
    <name type="scientific">Candidatus Nealsonbacteria bacterium CG02_land_8_20_14_3_00_40_11</name>
    <dbReference type="NCBI Taxonomy" id="1974700"/>
    <lineage>
        <taxon>Bacteria</taxon>
        <taxon>Candidatus Nealsoniibacteriota</taxon>
    </lineage>
</organism>
<dbReference type="Proteomes" id="UP000230304">
    <property type="component" value="Unassembled WGS sequence"/>
</dbReference>
<evidence type="ECO:0000313" key="8">
    <source>
        <dbReference type="Proteomes" id="UP000230304"/>
    </source>
</evidence>
<keyword evidence="2" id="KW-0488">Methylation</keyword>
<keyword evidence="3" id="KW-0648">Protein biosynthesis</keyword>
<dbReference type="InterPro" id="IPR045853">
    <property type="entry name" value="Pep_chain_release_fac_I_sf"/>
</dbReference>
<dbReference type="PANTHER" id="PTHR43804">
    <property type="entry name" value="LD18447P"/>
    <property type="match status" value="1"/>
</dbReference>